<dbReference type="OrthoDB" id="267045at2"/>
<keyword evidence="3" id="KW-1185">Reference proteome</keyword>
<evidence type="ECO:0000313" key="2">
    <source>
        <dbReference type="EMBL" id="OWK44956.1"/>
    </source>
</evidence>
<evidence type="ECO:0000313" key="3">
    <source>
        <dbReference type="Proteomes" id="UP000214646"/>
    </source>
</evidence>
<evidence type="ECO:0000259" key="1">
    <source>
        <dbReference type="Pfam" id="PF10077"/>
    </source>
</evidence>
<name>A0A225E4F8_9BACT</name>
<organism evidence="2 3">
    <name type="scientific">Fimbriiglobus ruber</name>
    <dbReference type="NCBI Taxonomy" id="1908690"/>
    <lineage>
        <taxon>Bacteria</taxon>
        <taxon>Pseudomonadati</taxon>
        <taxon>Planctomycetota</taxon>
        <taxon>Planctomycetia</taxon>
        <taxon>Gemmatales</taxon>
        <taxon>Gemmataceae</taxon>
        <taxon>Fimbriiglobus</taxon>
    </lineage>
</organism>
<dbReference type="Proteomes" id="UP000214646">
    <property type="component" value="Unassembled WGS sequence"/>
</dbReference>
<proteinExistence type="predicted"/>
<dbReference type="Pfam" id="PF10077">
    <property type="entry name" value="DUF2314"/>
    <property type="match status" value="1"/>
</dbReference>
<dbReference type="AlphaFoldDB" id="A0A225E4F8"/>
<dbReference type="EMBL" id="NIDE01000002">
    <property type="protein sequence ID" value="OWK44956.1"/>
    <property type="molecule type" value="Genomic_DNA"/>
</dbReference>
<accession>A0A225E4F8</accession>
<dbReference type="RefSeq" id="WP_088252745.1">
    <property type="nucleotide sequence ID" value="NZ_NIDE01000002.1"/>
</dbReference>
<protein>
    <recommendedName>
        <fullName evidence="1">DUF2314 domain-containing protein</fullName>
    </recommendedName>
</protein>
<sequence>MGKEWREHPKLKGRFLADHPDDLQVLVHDGGPRLSRNPAEAVWVTVTGMDGGVFRGRVLNQPHNLRNVRQGNEIKFVAADEAEYPVMVTDKYLRERGTWVIHPCRQCGFSELFDAPTDLIRVVFPNAPAGARMSMFTSFCPLCGGVQGVESKDDPVPREDALPSAPRPAARPWWKFW</sequence>
<reference evidence="3" key="1">
    <citation type="submission" date="2017-06" db="EMBL/GenBank/DDBJ databases">
        <title>Genome analysis of Fimbriiglobus ruber SP5, the first member of the order Planctomycetales with confirmed chitinolytic capability.</title>
        <authorList>
            <person name="Ravin N.V."/>
            <person name="Rakitin A.L."/>
            <person name="Ivanova A.A."/>
            <person name="Beletsky A.V."/>
            <person name="Kulichevskaya I.S."/>
            <person name="Mardanov A.V."/>
            <person name="Dedysh S.N."/>
        </authorList>
    </citation>
    <scope>NUCLEOTIDE SEQUENCE [LARGE SCALE GENOMIC DNA]</scope>
    <source>
        <strain evidence="3">SP5</strain>
    </source>
</reference>
<gene>
    <name evidence="2" type="ORF">FRUB_01287</name>
</gene>
<feature type="domain" description="DUF2314" evidence="1">
    <location>
        <begin position="39"/>
        <end position="80"/>
    </location>
</feature>
<comment type="caution">
    <text evidence="2">The sequence shown here is derived from an EMBL/GenBank/DDBJ whole genome shotgun (WGS) entry which is preliminary data.</text>
</comment>
<dbReference type="InterPro" id="IPR018756">
    <property type="entry name" value="DUF2314"/>
</dbReference>